<protein>
    <recommendedName>
        <fullName evidence="1">Phosphatidylglycerol/phosphatidylinositol transfer protein</fullName>
    </recommendedName>
</protein>
<dbReference type="InterPro" id="IPR003172">
    <property type="entry name" value="ML_dom"/>
</dbReference>
<dbReference type="SUPFAM" id="SSF81296">
    <property type="entry name" value="E set domains"/>
    <property type="match status" value="1"/>
</dbReference>
<accession>A0A197JS83</accession>
<dbReference type="OrthoDB" id="2422174at2759"/>
<gene>
    <name evidence="4" type="ORF">K457DRAFT_20828</name>
</gene>
<feature type="domain" description="MD-2-related lipid-recognition" evidence="3">
    <location>
        <begin position="27"/>
        <end position="149"/>
    </location>
</feature>
<feature type="chain" id="PRO_5008276208" description="Phosphatidylglycerol/phosphatidylinositol transfer protein" evidence="2">
    <location>
        <begin position="20"/>
        <end position="155"/>
    </location>
</feature>
<evidence type="ECO:0000313" key="5">
    <source>
        <dbReference type="Proteomes" id="UP000078512"/>
    </source>
</evidence>
<feature type="signal peptide" evidence="2">
    <location>
        <begin position="1"/>
        <end position="19"/>
    </location>
</feature>
<keyword evidence="5" id="KW-1185">Reference proteome</keyword>
<dbReference type="Pfam" id="PF02221">
    <property type="entry name" value="E1_DerP2_DerF2"/>
    <property type="match status" value="1"/>
</dbReference>
<dbReference type="EMBL" id="KV442053">
    <property type="protein sequence ID" value="OAQ27823.1"/>
    <property type="molecule type" value="Genomic_DNA"/>
</dbReference>
<evidence type="ECO:0000313" key="4">
    <source>
        <dbReference type="EMBL" id="OAQ27823.1"/>
    </source>
</evidence>
<keyword evidence="2" id="KW-0732">Signal</keyword>
<dbReference type="InterPro" id="IPR014756">
    <property type="entry name" value="Ig_E-set"/>
</dbReference>
<dbReference type="AlphaFoldDB" id="A0A197JS83"/>
<evidence type="ECO:0000259" key="3">
    <source>
        <dbReference type="SMART" id="SM00737"/>
    </source>
</evidence>
<organism evidence="4 5">
    <name type="scientific">Linnemannia elongata AG-77</name>
    <dbReference type="NCBI Taxonomy" id="1314771"/>
    <lineage>
        <taxon>Eukaryota</taxon>
        <taxon>Fungi</taxon>
        <taxon>Fungi incertae sedis</taxon>
        <taxon>Mucoromycota</taxon>
        <taxon>Mortierellomycotina</taxon>
        <taxon>Mortierellomycetes</taxon>
        <taxon>Mortierellales</taxon>
        <taxon>Mortierellaceae</taxon>
        <taxon>Linnemannia</taxon>
    </lineage>
</organism>
<evidence type="ECO:0000256" key="2">
    <source>
        <dbReference type="SAM" id="SignalP"/>
    </source>
</evidence>
<sequence length="155" mass="16149">MKFITAITALATAAAIASAELPPPGNFSSCDSYPKDLALTSFTLSPSPVCIGKKFCYTATGNLSSSIVDGATLSTTVRYLGRLIYNDNANLCDALIAGGHKNCTIPAGPVTLKICREMRPNFLPNVPMKFQASAVNGDGGTLFCQTATNYGVLGC</sequence>
<reference evidence="4 5" key="1">
    <citation type="submission" date="2016-05" db="EMBL/GenBank/DDBJ databases">
        <title>Genome sequencing reveals origins of a unique bacterial endosymbiosis in the earliest lineages of terrestrial Fungi.</title>
        <authorList>
            <consortium name="DOE Joint Genome Institute"/>
            <person name="Uehling J."/>
            <person name="Gryganskyi A."/>
            <person name="Hameed K."/>
            <person name="Tschaplinski T."/>
            <person name="Misztal P."/>
            <person name="Wu S."/>
            <person name="Desiro A."/>
            <person name="Vande Pol N."/>
            <person name="Du Z.-Y."/>
            <person name="Zienkiewicz A."/>
            <person name="Zienkiewicz K."/>
            <person name="Morin E."/>
            <person name="Tisserant E."/>
            <person name="Splivallo R."/>
            <person name="Hainaut M."/>
            <person name="Henrissat B."/>
            <person name="Ohm R."/>
            <person name="Kuo A."/>
            <person name="Yan J."/>
            <person name="Lipzen A."/>
            <person name="Nolan M."/>
            <person name="Labutti K."/>
            <person name="Barry K."/>
            <person name="Goldstein A."/>
            <person name="Labbe J."/>
            <person name="Schadt C."/>
            <person name="Tuskan G."/>
            <person name="Grigoriev I."/>
            <person name="Martin F."/>
            <person name="Vilgalys R."/>
            <person name="Bonito G."/>
        </authorList>
    </citation>
    <scope>NUCLEOTIDE SEQUENCE [LARGE SCALE GENOMIC DNA]</scope>
    <source>
        <strain evidence="4 5">AG-77</strain>
    </source>
</reference>
<evidence type="ECO:0000256" key="1">
    <source>
        <dbReference type="ARBA" id="ARBA00016056"/>
    </source>
</evidence>
<name>A0A197JS83_9FUNG</name>
<proteinExistence type="predicted"/>
<dbReference type="Proteomes" id="UP000078512">
    <property type="component" value="Unassembled WGS sequence"/>
</dbReference>
<dbReference type="SMART" id="SM00737">
    <property type="entry name" value="ML"/>
    <property type="match status" value="1"/>
</dbReference>